<name>A0ABQ8GT89_9PEZI</name>
<dbReference type="Proteomes" id="UP000774617">
    <property type="component" value="Unassembled WGS sequence"/>
</dbReference>
<accession>A0ABQ8GT89</accession>
<reference evidence="2 3" key="1">
    <citation type="journal article" date="2021" name="Nat. Commun.">
        <title>Genetic determinants of endophytism in the Arabidopsis root mycobiome.</title>
        <authorList>
            <person name="Mesny F."/>
            <person name="Miyauchi S."/>
            <person name="Thiergart T."/>
            <person name="Pickel B."/>
            <person name="Atanasova L."/>
            <person name="Karlsson M."/>
            <person name="Huettel B."/>
            <person name="Barry K.W."/>
            <person name="Haridas S."/>
            <person name="Chen C."/>
            <person name="Bauer D."/>
            <person name="Andreopoulos W."/>
            <person name="Pangilinan J."/>
            <person name="LaButti K."/>
            <person name="Riley R."/>
            <person name="Lipzen A."/>
            <person name="Clum A."/>
            <person name="Drula E."/>
            <person name="Henrissat B."/>
            <person name="Kohler A."/>
            <person name="Grigoriev I.V."/>
            <person name="Martin F.M."/>
            <person name="Hacquard S."/>
        </authorList>
    </citation>
    <scope>NUCLEOTIDE SEQUENCE [LARGE SCALE GENOMIC DNA]</scope>
    <source>
        <strain evidence="2 3">MPI-SDFR-AT-0080</strain>
    </source>
</reference>
<organism evidence="2 3">
    <name type="scientific">Macrophomina phaseolina</name>
    <dbReference type="NCBI Taxonomy" id="35725"/>
    <lineage>
        <taxon>Eukaryota</taxon>
        <taxon>Fungi</taxon>
        <taxon>Dikarya</taxon>
        <taxon>Ascomycota</taxon>
        <taxon>Pezizomycotina</taxon>
        <taxon>Dothideomycetes</taxon>
        <taxon>Dothideomycetes incertae sedis</taxon>
        <taxon>Botryosphaeriales</taxon>
        <taxon>Botryosphaeriaceae</taxon>
        <taxon>Macrophomina</taxon>
    </lineage>
</organism>
<comment type="caution">
    <text evidence="2">The sequence shown here is derived from an EMBL/GenBank/DDBJ whole genome shotgun (WGS) entry which is preliminary data.</text>
</comment>
<evidence type="ECO:0000313" key="3">
    <source>
        <dbReference type="Proteomes" id="UP000774617"/>
    </source>
</evidence>
<evidence type="ECO:0000256" key="1">
    <source>
        <dbReference type="SAM" id="MobiDB-lite"/>
    </source>
</evidence>
<evidence type="ECO:0000313" key="2">
    <source>
        <dbReference type="EMBL" id="KAH7063700.1"/>
    </source>
</evidence>
<protein>
    <submittedName>
        <fullName evidence="2">Uncharacterized protein</fullName>
    </submittedName>
</protein>
<gene>
    <name evidence="2" type="ORF">B0J12DRAFT_178385</name>
</gene>
<feature type="region of interest" description="Disordered" evidence="1">
    <location>
        <begin position="1"/>
        <end position="24"/>
    </location>
</feature>
<proteinExistence type="predicted"/>
<keyword evidence="3" id="KW-1185">Reference proteome</keyword>
<dbReference type="EMBL" id="JAGTJR010000002">
    <property type="protein sequence ID" value="KAH7063700.1"/>
    <property type="molecule type" value="Genomic_DNA"/>
</dbReference>
<sequence length="222" mass="24383">MPAGPSTAGAEGARAGRLRRGKGQACDRSMKLVLRQRRCRRPRRQRLPWLTKRGCRIIAGWSGPCPSVIGAGAWAGERGGAQPQRAEVRTVRAGLLAGTLHPAPIDQRSRRSCARRAPISRPLSSQCRCTCTNPRRSAGQSHCLVWPCAATRSGAGGLIFPKAPDLQRGFPVGTVERCRDEARKGQVWQRGVSACLPSRRPASCHRRLLHHRCFRLKGRRPP</sequence>